<keyword evidence="2" id="KW-1185">Reference proteome</keyword>
<name>A0ABW8BHX6_9ACTN</name>
<organism evidence="1 2">
    <name type="scientific">Streptomyces salinarius</name>
    <dbReference type="NCBI Taxonomy" id="2762598"/>
    <lineage>
        <taxon>Bacteria</taxon>
        <taxon>Bacillati</taxon>
        <taxon>Actinomycetota</taxon>
        <taxon>Actinomycetes</taxon>
        <taxon>Kitasatosporales</taxon>
        <taxon>Streptomycetaceae</taxon>
        <taxon>Streptomyces</taxon>
    </lineage>
</organism>
<evidence type="ECO:0000313" key="2">
    <source>
        <dbReference type="Proteomes" id="UP001614264"/>
    </source>
</evidence>
<evidence type="ECO:0000313" key="1">
    <source>
        <dbReference type="EMBL" id="MFI7874654.1"/>
    </source>
</evidence>
<proteinExistence type="predicted"/>
<dbReference type="EMBL" id="JBITPR010000053">
    <property type="protein sequence ID" value="MFI7874654.1"/>
    <property type="molecule type" value="Genomic_DNA"/>
</dbReference>
<accession>A0ABW8BHX6</accession>
<comment type="caution">
    <text evidence="1">The sequence shown here is derived from an EMBL/GenBank/DDBJ whole genome shotgun (WGS) entry which is preliminary data.</text>
</comment>
<protein>
    <submittedName>
        <fullName evidence="1">Uncharacterized protein</fullName>
    </submittedName>
</protein>
<gene>
    <name evidence="1" type="ORF">AB4829_29180</name>
</gene>
<dbReference type="Proteomes" id="UP001614264">
    <property type="component" value="Unassembled WGS sequence"/>
</dbReference>
<reference evidence="1 2" key="1">
    <citation type="submission" date="2024-07" db="EMBL/GenBank/DDBJ databases">
        <title>Whole genome sequencing of Prodigiosin pigment-producing Streptomyces salinarius isolated from rhizosphere soil of Arachis hypogaea.</title>
        <authorList>
            <person name="Vidhya A."/>
            <person name="Ramya S."/>
        </authorList>
    </citation>
    <scope>NUCLEOTIDE SEQUENCE [LARGE SCALE GENOMIC DNA]</scope>
    <source>
        <strain evidence="1 2">VRMG2420</strain>
    </source>
</reference>
<dbReference type="RefSeq" id="WP_180989240.1">
    <property type="nucleotide sequence ID" value="NZ_JBITPR010000053.1"/>
</dbReference>
<sequence>MARILVRDDDLVVRLSWRERAAAHRGTVRVPLTTVRRVTVEPDWWRALRGVALHGVWIPGVLSAGTRGHAGGQDFVALRPAGPVVCVELRSTAPFDFLAVSVPGDAQAAAEGLRRSAPDIDASTAWRQPLPVAEETETSWRELDMYRKR</sequence>